<dbReference type="InterPro" id="IPR014001">
    <property type="entry name" value="Helicase_ATP-bd"/>
</dbReference>
<proteinExistence type="predicted"/>
<dbReference type="RefSeq" id="WP_320002450.1">
    <property type="nucleotide sequence ID" value="NZ_JAUHJS010000001.1"/>
</dbReference>
<dbReference type="PANTHER" id="PTHR43519:SF1">
    <property type="entry name" value="ATP-DEPENDENT RNA HELICASE HRPB"/>
    <property type="match status" value="1"/>
</dbReference>
<dbReference type="SMART" id="SM00487">
    <property type="entry name" value="DEXDc"/>
    <property type="match status" value="1"/>
</dbReference>
<comment type="caution">
    <text evidence="7">The sequence shown here is derived from an EMBL/GenBank/DDBJ whole genome shotgun (WGS) entry which is preliminary data.</text>
</comment>
<dbReference type="InterPro" id="IPR056329">
    <property type="entry name" value="CON_HrpB"/>
</dbReference>
<dbReference type="SMART" id="SM00847">
    <property type="entry name" value="HA2"/>
    <property type="match status" value="1"/>
</dbReference>
<accession>A0ABT8F0F0</accession>
<dbReference type="Pfam" id="PF00270">
    <property type="entry name" value="DEAD"/>
    <property type="match status" value="1"/>
</dbReference>
<dbReference type="InterPro" id="IPR010225">
    <property type="entry name" value="HrpB"/>
</dbReference>
<sequence>MKLASFGLPVEEIVPELHQHLAQSNTLLLGAPPGAGKSTFLPLELLKSPWLEGKKIIMLEPRRLAARSVAMRMADMLGESIGETVGYTIRFERVIGPKTRIEVVTEGILTRMLHSDNSLEEAGLVIFDEFHERSIHADVALALAREAQQVLRPDLRILLMSATLNMPELAQLLQAPVLQSEGKQYPVEVKYLGESDASLISELTARAIVKASKEQGGDILAFLPGQGEILRCEEMLKKELRDFSIHPLFGQLPQAKQYAAIMPNRSGKRKVVLATSIAETSLTIEGITVVVDSGLGRTQRFDPKSGLSRLETIQISKDSADQRAGRAGRLSPGTCYRLWSKATHERLAENRIPEIMEADLCSLMLDLAQWGISDIRQLTWLNTPPAHAVKQASETIQELGALENGKITPHGKELHELPCHPRIAHMLLMAEKEGMLGLACDIAALLEERDPLNAESGIDINTRIEMLRRVRRDNSQHRNFWRIDKVAASYRKMFQAEVENEAYDPYQTGILLAYAFPERIAFARPGNNAQFQLANGKYAFASHKDDLAHEPWLAIAHLDARDGLGKIFMAAPLNPRDLAPLVKEKEVLTWDTRKGGVVATRDLRIGSIVLQSKPLAQVDQSKLIEAICEAIKKEGERLLPWTEEVTQWQNRVMSLRKWRPQEAWPEVSTVHLLQTNAEWLSPYLTQVKKPEDLQKIDLQEVLQSHLSYELQQELLRLAPTHLEVPSGSKIPLIYQPDGSAPVLAVRLQELFGLAESPSVNEGKIKVLLHLLSPGYKPVQVTSDLKSFWNNTYFEVKKDLKRRYPKHSWPEDPWTADAVRGVKKKGV</sequence>
<dbReference type="InterPro" id="IPR013689">
    <property type="entry name" value="RNA_helicase_ATP-dep_HrpB_C"/>
</dbReference>
<evidence type="ECO:0000256" key="3">
    <source>
        <dbReference type="ARBA" id="ARBA00022806"/>
    </source>
</evidence>
<keyword evidence="4" id="KW-0067">ATP-binding</keyword>
<feature type="domain" description="Helicase ATP-binding" evidence="5">
    <location>
        <begin position="18"/>
        <end position="182"/>
    </location>
</feature>
<feature type="domain" description="Helicase C-terminal" evidence="6">
    <location>
        <begin position="204"/>
        <end position="371"/>
    </location>
</feature>
<evidence type="ECO:0000259" key="5">
    <source>
        <dbReference type="PROSITE" id="PS51192"/>
    </source>
</evidence>
<dbReference type="CDD" id="cd17990">
    <property type="entry name" value="DEXHc_HrpB"/>
    <property type="match status" value="1"/>
</dbReference>
<dbReference type="CDD" id="cd18791">
    <property type="entry name" value="SF2_C_RHA"/>
    <property type="match status" value="1"/>
</dbReference>
<dbReference type="SMART" id="SM00490">
    <property type="entry name" value="HELICc"/>
    <property type="match status" value="1"/>
</dbReference>
<protein>
    <submittedName>
        <fullName evidence="7">ATP-dependent helicase HrpB</fullName>
    </submittedName>
</protein>
<gene>
    <name evidence="7" type="primary">hrpB</name>
    <name evidence="7" type="ORF">QWY31_00330</name>
</gene>
<dbReference type="Pfam" id="PF08482">
    <property type="entry name" value="HrpB_C"/>
    <property type="match status" value="1"/>
</dbReference>
<dbReference type="PIRSF" id="PIRSF005496">
    <property type="entry name" value="ATP_hel_hrpB"/>
    <property type="match status" value="1"/>
</dbReference>
<dbReference type="InterPro" id="IPR001650">
    <property type="entry name" value="Helicase_C-like"/>
</dbReference>
<dbReference type="InterPro" id="IPR027417">
    <property type="entry name" value="P-loop_NTPase"/>
</dbReference>
<keyword evidence="2" id="KW-0378">Hydrolase</keyword>
<evidence type="ECO:0000256" key="4">
    <source>
        <dbReference type="ARBA" id="ARBA00022840"/>
    </source>
</evidence>
<dbReference type="Pfam" id="PF24473">
    <property type="entry name" value="CON_HrpB"/>
    <property type="match status" value="1"/>
</dbReference>
<keyword evidence="8" id="KW-1185">Reference proteome</keyword>
<evidence type="ECO:0000313" key="7">
    <source>
        <dbReference type="EMBL" id="MDN4163921.1"/>
    </source>
</evidence>
<dbReference type="Pfam" id="PF00271">
    <property type="entry name" value="Helicase_C"/>
    <property type="match status" value="1"/>
</dbReference>
<dbReference type="PROSITE" id="PS51194">
    <property type="entry name" value="HELICASE_CTER"/>
    <property type="match status" value="1"/>
</dbReference>
<dbReference type="InterPro" id="IPR007502">
    <property type="entry name" value="Helicase-assoc_dom"/>
</dbReference>
<dbReference type="EMBL" id="JAUHJS010000001">
    <property type="protein sequence ID" value="MDN4163921.1"/>
    <property type="molecule type" value="Genomic_DNA"/>
</dbReference>
<dbReference type="InterPro" id="IPR011545">
    <property type="entry name" value="DEAD/DEAH_box_helicase_dom"/>
</dbReference>
<dbReference type="PROSITE" id="PS51192">
    <property type="entry name" value="HELICASE_ATP_BIND_1"/>
    <property type="match status" value="1"/>
</dbReference>
<keyword evidence="1" id="KW-0547">Nucleotide-binding</keyword>
<evidence type="ECO:0000256" key="2">
    <source>
        <dbReference type="ARBA" id="ARBA00022801"/>
    </source>
</evidence>
<evidence type="ECO:0000256" key="1">
    <source>
        <dbReference type="ARBA" id="ARBA00022741"/>
    </source>
</evidence>
<dbReference type="Proteomes" id="UP001168552">
    <property type="component" value="Unassembled WGS sequence"/>
</dbReference>
<dbReference type="NCBIfam" id="TIGR01970">
    <property type="entry name" value="DEAH_box_HrpB"/>
    <property type="match status" value="1"/>
</dbReference>
<dbReference type="PANTHER" id="PTHR43519">
    <property type="entry name" value="ATP-DEPENDENT RNA HELICASE HRPB"/>
    <property type="match status" value="1"/>
</dbReference>
<dbReference type="InterPro" id="IPR049614">
    <property type="entry name" value="HrpB_DEXH"/>
</dbReference>
<keyword evidence="3 7" id="KW-0347">Helicase</keyword>
<dbReference type="Gene3D" id="1.20.120.1080">
    <property type="match status" value="1"/>
</dbReference>
<evidence type="ECO:0000259" key="6">
    <source>
        <dbReference type="PROSITE" id="PS51194"/>
    </source>
</evidence>
<reference evidence="7" key="1">
    <citation type="submission" date="2023-06" db="EMBL/GenBank/DDBJ databases">
        <title>Cytophagales bacterium Strain LB-30, isolated from soil.</title>
        <authorList>
            <person name="Liu B."/>
        </authorList>
    </citation>
    <scope>NUCLEOTIDE SEQUENCE</scope>
    <source>
        <strain evidence="7">LB-30</strain>
    </source>
</reference>
<evidence type="ECO:0000313" key="8">
    <source>
        <dbReference type="Proteomes" id="UP001168552"/>
    </source>
</evidence>
<dbReference type="Gene3D" id="3.40.50.300">
    <property type="entry name" value="P-loop containing nucleotide triphosphate hydrolases"/>
    <property type="match status" value="2"/>
</dbReference>
<organism evidence="7 8">
    <name type="scientific">Shiella aurantiaca</name>
    <dbReference type="NCBI Taxonomy" id="3058365"/>
    <lineage>
        <taxon>Bacteria</taxon>
        <taxon>Pseudomonadati</taxon>
        <taxon>Bacteroidota</taxon>
        <taxon>Cytophagia</taxon>
        <taxon>Cytophagales</taxon>
        <taxon>Shiellaceae</taxon>
        <taxon>Shiella</taxon>
    </lineage>
</organism>
<name>A0ABT8F0F0_9BACT</name>
<dbReference type="GO" id="GO:0004386">
    <property type="term" value="F:helicase activity"/>
    <property type="evidence" value="ECO:0007669"/>
    <property type="project" value="UniProtKB-KW"/>
</dbReference>
<dbReference type="SUPFAM" id="SSF52540">
    <property type="entry name" value="P-loop containing nucleoside triphosphate hydrolases"/>
    <property type="match status" value="1"/>
</dbReference>